<keyword evidence="2" id="KW-0815">Transposition</keyword>
<dbReference type="EMBL" id="CP025066">
    <property type="protein sequence ID" value="AUX07818.1"/>
    <property type="molecule type" value="Genomic_DNA"/>
</dbReference>
<dbReference type="InterPro" id="IPR010095">
    <property type="entry name" value="Cas12f1-like_TNB"/>
</dbReference>
<dbReference type="KEGG" id="hdf:AArcSl_0163"/>
<evidence type="ECO:0000259" key="6">
    <source>
        <dbReference type="Pfam" id="PF07282"/>
    </source>
</evidence>
<evidence type="ECO:0000256" key="2">
    <source>
        <dbReference type="ARBA" id="ARBA00022578"/>
    </source>
</evidence>
<dbReference type="GO" id="GO:0006310">
    <property type="term" value="P:DNA recombination"/>
    <property type="evidence" value="ECO:0007669"/>
    <property type="project" value="UniProtKB-KW"/>
</dbReference>
<dbReference type="NCBIfam" id="TIGR01766">
    <property type="entry name" value="IS200/IS605 family accessory protein TnpB-like domain"/>
    <property type="match status" value="1"/>
</dbReference>
<protein>
    <submittedName>
        <fullName evidence="7">Transposase</fullName>
    </submittedName>
</protein>
<evidence type="ECO:0000256" key="3">
    <source>
        <dbReference type="ARBA" id="ARBA00023125"/>
    </source>
</evidence>
<evidence type="ECO:0000256" key="1">
    <source>
        <dbReference type="ARBA" id="ARBA00008761"/>
    </source>
</evidence>
<dbReference type="GO" id="GO:0003677">
    <property type="term" value="F:DNA binding"/>
    <property type="evidence" value="ECO:0007669"/>
    <property type="project" value="UniProtKB-KW"/>
</dbReference>
<name>A0A343TFE6_9EURY</name>
<dbReference type="Proteomes" id="UP000263012">
    <property type="component" value="Chromosome"/>
</dbReference>
<dbReference type="OrthoDB" id="284225at2157"/>
<dbReference type="GO" id="GO:0032196">
    <property type="term" value="P:transposition"/>
    <property type="evidence" value="ECO:0007669"/>
    <property type="project" value="UniProtKB-KW"/>
</dbReference>
<feature type="domain" description="Probable transposase IS891/IS1136/IS1341" evidence="5">
    <location>
        <begin position="184"/>
        <end position="294"/>
    </location>
</feature>
<keyword evidence="3" id="KW-0238">DNA-binding</keyword>
<reference evidence="8" key="1">
    <citation type="submission" date="2017-11" db="EMBL/GenBank/DDBJ databases">
        <title>Phenotypic and genomic properties of facultatively anaerobic sulfur-reducing natronoarchaea from hypersaline soda lakes.</title>
        <authorList>
            <person name="Sorokin D.Y."/>
            <person name="Kublanov I.V."/>
            <person name="Roman P."/>
            <person name="Sinninghe Damste J.S."/>
            <person name="Golyshin P.N."/>
            <person name="Rojo D."/>
            <person name="Ciordia S."/>
            <person name="Mena M.D.C."/>
            <person name="Ferrer M."/>
            <person name="Messina E."/>
            <person name="Smedile F."/>
            <person name="La Spada G."/>
            <person name="La Cono V."/>
            <person name="Yakimov M.M."/>
        </authorList>
    </citation>
    <scope>NUCLEOTIDE SEQUENCE [LARGE SCALE GENOMIC DNA]</scope>
    <source>
        <strain evidence="8">AArc-Sl</strain>
    </source>
</reference>
<dbReference type="AlphaFoldDB" id="A0A343TFE6"/>
<evidence type="ECO:0000259" key="5">
    <source>
        <dbReference type="Pfam" id="PF01385"/>
    </source>
</evidence>
<accession>A0A343TFE6</accession>
<keyword evidence="8" id="KW-1185">Reference proteome</keyword>
<dbReference type="InterPro" id="IPR001959">
    <property type="entry name" value="Transposase"/>
</dbReference>
<organism evidence="7 8">
    <name type="scientific">Halalkaliarchaeum desulfuricum</name>
    <dbReference type="NCBI Taxonomy" id="2055893"/>
    <lineage>
        <taxon>Archaea</taxon>
        <taxon>Methanobacteriati</taxon>
        <taxon>Methanobacteriota</taxon>
        <taxon>Stenosarchaea group</taxon>
        <taxon>Halobacteria</taxon>
        <taxon>Halobacteriales</taxon>
        <taxon>Haloferacaceae</taxon>
        <taxon>Halalkaliarchaeum</taxon>
    </lineage>
</organism>
<proteinExistence type="inferred from homology"/>
<keyword evidence="4" id="KW-0233">DNA recombination</keyword>
<evidence type="ECO:0000313" key="7">
    <source>
        <dbReference type="EMBL" id="AUX07818.1"/>
    </source>
</evidence>
<dbReference type="Pfam" id="PF01385">
    <property type="entry name" value="OrfB_IS605"/>
    <property type="match status" value="1"/>
</dbReference>
<dbReference type="GeneID" id="37876497"/>
<gene>
    <name evidence="7" type="ORF">AArcSl_0163</name>
</gene>
<dbReference type="Pfam" id="PF07282">
    <property type="entry name" value="Cas12f1-like_TNB"/>
    <property type="match status" value="1"/>
</dbReference>
<comment type="similarity">
    <text evidence="1">In the C-terminal section; belongs to the transposase 35 family.</text>
</comment>
<dbReference type="RefSeq" id="WP_119813786.1">
    <property type="nucleotide sequence ID" value="NZ_CP025066.1"/>
</dbReference>
<feature type="domain" description="Cas12f1-like TNB" evidence="6">
    <location>
        <begin position="313"/>
        <end position="380"/>
    </location>
</feature>
<evidence type="ECO:0000313" key="8">
    <source>
        <dbReference type="Proteomes" id="UP000263012"/>
    </source>
</evidence>
<dbReference type="NCBIfam" id="NF040570">
    <property type="entry name" value="guided_TnpB"/>
    <property type="match status" value="1"/>
</dbReference>
<evidence type="ECO:0000256" key="4">
    <source>
        <dbReference type="ARBA" id="ARBA00023172"/>
    </source>
</evidence>
<sequence>MSNQVVTRTFKASICNHSQVREDLDSHGFAASKLWNVGRWTIQRVWDAIGQIPSGDDLCSYLKHHDCYGDLHSQSSQRVLQELGEAFDSWYGQDDPDANPPGYRKHGDDHPRSTVTWKNHGFKLDTEHSRVRLSKGTNMKASRYAADYILCEYRLQTDDGRTLAAVDSVQTVRAVWTGEQWELHFVCKLRSETAESPGEKTAGVDLGICNTAAVSVGDETLLYPGNALKEDAHYFRQEEYDTQGETGPSHHAQWAREKNSRRKDHFLHAVSKDIVEQCGDRDVGTIAVGDPKTVREDQDWGRHGNKRLHDWAFETLLSYIEYKAEDRGIEVERVDEAGLKTSKTCCVCGREADSNRVERGLYVCDECGLVANSDLNGAENMRATVTPNPARDRSNGCLAQPSVRLFDKSTGQVAPQEQVVS</sequence>